<name>A0ABS2G6Y9_FUSMR</name>
<comment type="caution">
    <text evidence="1">The sequence shown here is derived from an EMBL/GenBank/DDBJ whole genome shotgun (WGS) entry which is preliminary data.</text>
</comment>
<evidence type="ECO:0000313" key="2">
    <source>
        <dbReference type="Proteomes" id="UP000728968"/>
    </source>
</evidence>
<dbReference type="RefSeq" id="WP_204716943.1">
    <property type="nucleotide sequence ID" value="NZ_JACJLT010000306.1"/>
</dbReference>
<protein>
    <submittedName>
        <fullName evidence="1">Uncharacterized protein</fullName>
    </submittedName>
</protein>
<evidence type="ECO:0000313" key="1">
    <source>
        <dbReference type="EMBL" id="MBM6876342.1"/>
    </source>
</evidence>
<accession>A0ABS2G6Y9</accession>
<sequence length="167" mass="19931">MKQKIRVLVPKLVIEVLERDSKFFGVTKEKLCNEILFKFSSKIKLSYHEELVFEEKEYLQFNLNKVNQRYYSELLSELRNTNESEVIRSIFSSYAVLIPALREMNLFREKTIFLKVSNKESKILKMDTPNGIIEGRIEKIFRCQEEGYLKLKVDKKEFYAGQIRIIF</sequence>
<keyword evidence="2" id="KW-1185">Reference proteome</keyword>
<dbReference type="EMBL" id="JACJLT010000306">
    <property type="protein sequence ID" value="MBM6876342.1"/>
    <property type="molecule type" value="Genomic_DNA"/>
</dbReference>
<reference evidence="1 2" key="1">
    <citation type="journal article" date="2021" name="Sci. Rep.">
        <title>The distribution of antibiotic resistance genes in chicken gut microbiota commensals.</title>
        <authorList>
            <person name="Juricova H."/>
            <person name="Matiasovicova J."/>
            <person name="Kubasova T."/>
            <person name="Cejkova D."/>
            <person name="Rychlik I."/>
        </authorList>
    </citation>
    <scope>NUCLEOTIDE SEQUENCE [LARGE SCALE GENOMIC DNA]</scope>
    <source>
        <strain evidence="1 2">An425</strain>
    </source>
</reference>
<organism evidence="1 2">
    <name type="scientific">Fusobacterium mortiferum</name>
    <dbReference type="NCBI Taxonomy" id="850"/>
    <lineage>
        <taxon>Bacteria</taxon>
        <taxon>Fusobacteriati</taxon>
        <taxon>Fusobacteriota</taxon>
        <taxon>Fusobacteriia</taxon>
        <taxon>Fusobacteriales</taxon>
        <taxon>Fusobacteriaceae</taxon>
        <taxon>Fusobacterium</taxon>
    </lineage>
</organism>
<gene>
    <name evidence="1" type="ORF">H6A04_11965</name>
</gene>
<proteinExistence type="predicted"/>
<dbReference type="Proteomes" id="UP000728968">
    <property type="component" value="Unassembled WGS sequence"/>
</dbReference>